<feature type="short sequence motif" description="'HIGH' region" evidence="16">
    <location>
        <begin position="15"/>
        <end position="25"/>
    </location>
</feature>
<dbReference type="InterPro" id="IPR004495">
    <property type="entry name" value="Met-tRNA-synth_bsu_C"/>
</dbReference>
<keyword evidence="11 16" id="KW-0067">ATP-binding</keyword>
<dbReference type="CDD" id="cd00814">
    <property type="entry name" value="MetRS_core"/>
    <property type="match status" value="1"/>
</dbReference>
<dbReference type="RefSeq" id="WP_073120169.1">
    <property type="nucleotide sequence ID" value="NZ_FRAA01000001.1"/>
</dbReference>
<evidence type="ECO:0000259" key="17">
    <source>
        <dbReference type="PROSITE" id="PS50886"/>
    </source>
</evidence>
<keyword evidence="10 16" id="KW-0862">Zinc</keyword>
<comment type="catalytic activity">
    <reaction evidence="15 16">
        <text>tRNA(Met) + L-methionine + ATP = L-methionyl-tRNA(Met) + AMP + diphosphate</text>
        <dbReference type="Rhea" id="RHEA:13481"/>
        <dbReference type="Rhea" id="RHEA-COMP:9667"/>
        <dbReference type="Rhea" id="RHEA-COMP:9698"/>
        <dbReference type="ChEBI" id="CHEBI:30616"/>
        <dbReference type="ChEBI" id="CHEBI:33019"/>
        <dbReference type="ChEBI" id="CHEBI:57844"/>
        <dbReference type="ChEBI" id="CHEBI:78442"/>
        <dbReference type="ChEBI" id="CHEBI:78530"/>
        <dbReference type="ChEBI" id="CHEBI:456215"/>
        <dbReference type="EC" id="6.1.1.10"/>
    </reaction>
</comment>
<organism evidence="18 19">
    <name type="scientific">Reichenbachiella agariperforans</name>
    <dbReference type="NCBI Taxonomy" id="156994"/>
    <lineage>
        <taxon>Bacteria</taxon>
        <taxon>Pseudomonadati</taxon>
        <taxon>Bacteroidota</taxon>
        <taxon>Cytophagia</taxon>
        <taxon>Cytophagales</taxon>
        <taxon>Reichenbachiellaceae</taxon>
        <taxon>Reichenbachiella</taxon>
    </lineage>
</organism>
<evidence type="ECO:0000256" key="6">
    <source>
        <dbReference type="ARBA" id="ARBA00022555"/>
    </source>
</evidence>
<dbReference type="InterPro" id="IPR014729">
    <property type="entry name" value="Rossmann-like_a/b/a_fold"/>
</dbReference>
<evidence type="ECO:0000256" key="7">
    <source>
        <dbReference type="ARBA" id="ARBA00022598"/>
    </source>
</evidence>
<dbReference type="Gene3D" id="3.40.50.620">
    <property type="entry name" value="HUPs"/>
    <property type="match status" value="1"/>
</dbReference>
<feature type="domain" description="TRNA-binding" evidence="17">
    <location>
        <begin position="586"/>
        <end position="687"/>
    </location>
</feature>
<dbReference type="GO" id="GO:0046872">
    <property type="term" value="F:metal ion binding"/>
    <property type="evidence" value="ECO:0007669"/>
    <property type="project" value="UniProtKB-KW"/>
</dbReference>
<dbReference type="InterPro" id="IPR009080">
    <property type="entry name" value="tRNAsynth_Ia_anticodon-bd"/>
</dbReference>
<dbReference type="CDD" id="cd02800">
    <property type="entry name" value="tRNA_bind_EcMetRS_like"/>
    <property type="match status" value="1"/>
</dbReference>
<keyword evidence="13 16" id="KW-0648">Protein biosynthesis</keyword>
<evidence type="ECO:0000256" key="5">
    <source>
        <dbReference type="ARBA" id="ARBA00022490"/>
    </source>
</evidence>
<evidence type="ECO:0000313" key="19">
    <source>
        <dbReference type="Proteomes" id="UP000184474"/>
    </source>
</evidence>
<comment type="subcellular location">
    <subcellularLocation>
        <location evidence="2 16">Cytoplasm</location>
    </subcellularLocation>
</comment>
<dbReference type="Pfam" id="PF19303">
    <property type="entry name" value="Anticodon_3"/>
    <property type="match status" value="1"/>
</dbReference>
<reference evidence="19" key="1">
    <citation type="submission" date="2016-11" db="EMBL/GenBank/DDBJ databases">
        <authorList>
            <person name="Varghese N."/>
            <person name="Submissions S."/>
        </authorList>
    </citation>
    <scope>NUCLEOTIDE SEQUENCE [LARGE SCALE GENOMIC DNA]</scope>
    <source>
        <strain evidence="19">DSM 26134</strain>
    </source>
</reference>
<dbReference type="HAMAP" id="MF_00098">
    <property type="entry name" value="Met_tRNA_synth_type1"/>
    <property type="match status" value="1"/>
</dbReference>
<accession>A0A1M6LW20</accession>
<keyword evidence="5 16" id="KW-0963">Cytoplasm</keyword>
<dbReference type="NCBIfam" id="NF001100">
    <property type="entry name" value="PRK00133.1"/>
    <property type="match status" value="1"/>
</dbReference>
<comment type="similarity">
    <text evidence="3 16">Belongs to the class-I aminoacyl-tRNA synthetase family. MetG type 1 subfamily.</text>
</comment>
<dbReference type="Pfam" id="PF09334">
    <property type="entry name" value="tRNA-synt_1g"/>
    <property type="match status" value="1"/>
</dbReference>
<dbReference type="STRING" id="156994.SAMN04488028_1011118"/>
<dbReference type="AlphaFoldDB" id="A0A1M6LW20"/>
<protein>
    <recommendedName>
        <fullName evidence="16">Methionine--tRNA ligase</fullName>
        <ecNumber evidence="16">6.1.1.10</ecNumber>
    </recommendedName>
    <alternativeName>
        <fullName evidence="16">Methionyl-tRNA synthetase</fullName>
        <shortName evidence="16">MetRS</shortName>
    </alternativeName>
</protein>
<feature type="short sequence motif" description="'KMSKS' region" evidence="16">
    <location>
        <begin position="341"/>
        <end position="345"/>
    </location>
</feature>
<dbReference type="GO" id="GO:0000049">
    <property type="term" value="F:tRNA binding"/>
    <property type="evidence" value="ECO:0007669"/>
    <property type="project" value="UniProtKB-UniRule"/>
</dbReference>
<evidence type="ECO:0000256" key="13">
    <source>
        <dbReference type="ARBA" id="ARBA00022917"/>
    </source>
</evidence>
<keyword evidence="9 16" id="KW-0547">Nucleotide-binding</keyword>
<comment type="cofactor">
    <cofactor evidence="16">
        <name>Zn(2+)</name>
        <dbReference type="ChEBI" id="CHEBI:29105"/>
    </cofactor>
    <text evidence="16">Binds 1 zinc ion per subunit.</text>
</comment>
<dbReference type="SUPFAM" id="SSF52374">
    <property type="entry name" value="Nucleotidylyl transferase"/>
    <property type="match status" value="1"/>
</dbReference>
<dbReference type="GO" id="GO:0005829">
    <property type="term" value="C:cytosol"/>
    <property type="evidence" value="ECO:0007669"/>
    <property type="project" value="TreeGrafter"/>
</dbReference>
<feature type="binding site" evidence="16">
    <location>
        <position position="160"/>
    </location>
    <ligand>
        <name>Zn(2+)</name>
        <dbReference type="ChEBI" id="CHEBI:29105"/>
    </ligand>
</feature>
<dbReference type="InterPro" id="IPR033911">
    <property type="entry name" value="MetRS_core"/>
</dbReference>
<evidence type="ECO:0000256" key="8">
    <source>
        <dbReference type="ARBA" id="ARBA00022723"/>
    </source>
</evidence>
<evidence type="ECO:0000256" key="15">
    <source>
        <dbReference type="ARBA" id="ARBA00047364"/>
    </source>
</evidence>
<dbReference type="GO" id="GO:0005524">
    <property type="term" value="F:ATP binding"/>
    <property type="evidence" value="ECO:0007669"/>
    <property type="project" value="UniProtKB-UniRule"/>
</dbReference>
<dbReference type="SUPFAM" id="SSF47323">
    <property type="entry name" value="Anticodon-binding domain of a subclass of class I aminoacyl-tRNA synthetases"/>
    <property type="match status" value="1"/>
</dbReference>
<keyword evidence="7 16" id="KW-0436">Ligase</keyword>
<dbReference type="FunFam" id="2.40.50.140:FF:000042">
    <property type="entry name" value="Methionine--tRNA ligase"/>
    <property type="match status" value="1"/>
</dbReference>
<feature type="binding site" evidence="16">
    <location>
        <position position="163"/>
    </location>
    <ligand>
        <name>Zn(2+)</name>
        <dbReference type="ChEBI" id="CHEBI:29105"/>
    </ligand>
</feature>
<evidence type="ECO:0000256" key="16">
    <source>
        <dbReference type="HAMAP-Rule" id="MF_00098"/>
    </source>
</evidence>
<dbReference type="PROSITE" id="PS00178">
    <property type="entry name" value="AA_TRNA_LIGASE_I"/>
    <property type="match status" value="1"/>
</dbReference>
<dbReference type="InterPro" id="IPR023458">
    <property type="entry name" value="Met-tRNA_ligase_1"/>
</dbReference>
<dbReference type="PANTHER" id="PTHR45765:SF1">
    <property type="entry name" value="METHIONINE--TRNA LIGASE, CYTOPLASMIC"/>
    <property type="match status" value="1"/>
</dbReference>
<keyword evidence="12 16" id="KW-0694">RNA-binding</keyword>
<proteinExistence type="inferred from homology"/>
<dbReference type="CDD" id="cd07957">
    <property type="entry name" value="Anticodon_Ia_Met"/>
    <property type="match status" value="1"/>
</dbReference>
<evidence type="ECO:0000256" key="1">
    <source>
        <dbReference type="ARBA" id="ARBA00003314"/>
    </source>
</evidence>
<evidence type="ECO:0000256" key="4">
    <source>
        <dbReference type="ARBA" id="ARBA00011738"/>
    </source>
</evidence>
<dbReference type="EMBL" id="FRAA01000001">
    <property type="protein sequence ID" value="SHJ75388.1"/>
    <property type="molecule type" value="Genomic_DNA"/>
</dbReference>
<dbReference type="GO" id="GO:0006431">
    <property type="term" value="P:methionyl-tRNA aminoacylation"/>
    <property type="evidence" value="ECO:0007669"/>
    <property type="project" value="UniProtKB-UniRule"/>
</dbReference>
<dbReference type="Gene3D" id="2.20.28.20">
    <property type="entry name" value="Methionyl-tRNA synthetase, Zn-domain"/>
    <property type="match status" value="1"/>
</dbReference>
<dbReference type="SUPFAM" id="SSF57770">
    <property type="entry name" value="Methionyl-tRNA synthetase (MetRS), Zn-domain"/>
    <property type="match status" value="1"/>
</dbReference>
<evidence type="ECO:0000256" key="11">
    <source>
        <dbReference type="ARBA" id="ARBA00022840"/>
    </source>
</evidence>
<dbReference type="EC" id="6.1.1.10" evidence="16"/>
<keyword evidence="14 16" id="KW-0030">Aminoacyl-tRNA synthetase</keyword>
<dbReference type="InterPro" id="IPR041872">
    <property type="entry name" value="Anticodon_Met"/>
</dbReference>
<dbReference type="FunFam" id="2.20.28.20:FF:000001">
    <property type="entry name" value="Methionine--tRNA ligase"/>
    <property type="match status" value="1"/>
</dbReference>
<dbReference type="InterPro" id="IPR029038">
    <property type="entry name" value="MetRS_Zn"/>
</dbReference>
<dbReference type="PRINTS" id="PR01041">
    <property type="entry name" value="TRNASYNTHMET"/>
</dbReference>
<comment type="function">
    <text evidence="1 16">Is required not only for elongation of protein synthesis but also for the initiation of all mRNA translation through initiator tRNA(fMet) aminoacylation.</text>
</comment>
<dbReference type="PROSITE" id="PS50886">
    <property type="entry name" value="TRBD"/>
    <property type="match status" value="1"/>
</dbReference>
<dbReference type="GO" id="GO:0004825">
    <property type="term" value="F:methionine-tRNA ligase activity"/>
    <property type="evidence" value="ECO:0007669"/>
    <property type="project" value="UniProtKB-UniRule"/>
</dbReference>
<dbReference type="InterPro" id="IPR001412">
    <property type="entry name" value="aa-tRNA-synth_I_CS"/>
</dbReference>
<dbReference type="PANTHER" id="PTHR45765">
    <property type="entry name" value="METHIONINE--TRNA LIGASE"/>
    <property type="match status" value="1"/>
</dbReference>
<dbReference type="Gene3D" id="2.40.50.140">
    <property type="entry name" value="Nucleic acid-binding proteins"/>
    <property type="match status" value="1"/>
</dbReference>
<evidence type="ECO:0000313" key="18">
    <source>
        <dbReference type="EMBL" id="SHJ75388.1"/>
    </source>
</evidence>
<name>A0A1M6LW20_REIAG</name>
<evidence type="ECO:0000256" key="14">
    <source>
        <dbReference type="ARBA" id="ARBA00023146"/>
    </source>
</evidence>
<dbReference type="NCBIfam" id="TIGR00399">
    <property type="entry name" value="metG_C_term"/>
    <property type="match status" value="1"/>
</dbReference>
<feature type="binding site" evidence="16">
    <location>
        <position position="147"/>
    </location>
    <ligand>
        <name>Zn(2+)</name>
        <dbReference type="ChEBI" id="CHEBI:29105"/>
    </ligand>
</feature>
<evidence type="ECO:0000256" key="10">
    <source>
        <dbReference type="ARBA" id="ARBA00022833"/>
    </source>
</evidence>
<dbReference type="SUPFAM" id="SSF50249">
    <property type="entry name" value="Nucleic acid-binding proteins"/>
    <property type="match status" value="1"/>
</dbReference>
<evidence type="ECO:0000256" key="9">
    <source>
        <dbReference type="ARBA" id="ARBA00022741"/>
    </source>
</evidence>
<keyword evidence="8 16" id="KW-0479">Metal-binding</keyword>
<dbReference type="Pfam" id="PF01588">
    <property type="entry name" value="tRNA_bind"/>
    <property type="match status" value="1"/>
</dbReference>
<dbReference type="NCBIfam" id="TIGR00398">
    <property type="entry name" value="metG"/>
    <property type="match status" value="1"/>
</dbReference>
<dbReference type="Gene3D" id="1.10.730.10">
    <property type="entry name" value="Isoleucyl-tRNA Synthetase, Domain 1"/>
    <property type="match status" value="1"/>
</dbReference>
<gene>
    <name evidence="16" type="primary">metG</name>
    <name evidence="18" type="ORF">SAMN04488028_1011118</name>
</gene>
<keyword evidence="6 16" id="KW-0820">tRNA-binding</keyword>
<evidence type="ECO:0000256" key="12">
    <source>
        <dbReference type="ARBA" id="ARBA00022884"/>
    </source>
</evidence>
<feature type="binding site" evidence="16">
    <location>
        <position position="344"/>
    </location>
    <ligand>
        <name>ATP</name>
        <dbReference type="ChEBI" id="CHEBI:30616"/>
    </ligand>
</feature>
<evidence type="ECO:0000256" key="3">
    <source>
        <dbReference type="ARBA" id="ARBA00008258"/>
    </source>
</evidence>
<dbReference type="InterPro" id="IPR014758">
    <property type="entry name" value="Met-tRNA_synth"/>
</dbReference>
<keyword evidence="19" id="KW-1185">Reference proteome</keyword>
<evidence type="ECO:0000256" key="2">
    <source>
        <dbReference type="ARBA" id="ARBA00004496"/>
    </source>
</evidence>
<dbReference type="InterPro" id="IPR002547">
    <property type="entry name" value="tRNA-bd_dom"/>
</dbReference>
<sequence length="687" mass="78120">MQKDYKRYTITSALPYANGPLHIGHIAGAYLPADIYVRFLRARGKEVTYVCGSDEHGAAITLRAKKEGTTPQAIIDKYHQINKDTFEKFGIDFDIYHRTSSPIHHETSQEFFTNLYDKGEFVEKQSEQFYDEEYNQFLADRYVTGTCPNCAYDAAYGDQCEKCGTSHNSTDLINPKSTLSGKTPILKSTKHWYLPLDKYQPWLERWLIEGKQGQWKPNVYGQCSSWLKAGLQPRAMTRDLDWGVDVPLPDAEGKKLYVWLDAPIGYISATKAWAAEKGKNWEDYWKTQKKKEDESCLIHFIGKDNIVFHCIIFPAILHAHGDYILPQNVPANEFLNLEGEKISTSRNWAVWLHEYLEDFPEKEDVLRYVLCSNAPESKDNDFTWKDFQARNNNELVAIYGNFVNRAVVLTHKYFDGKLPKLGALEAVDKEVLIELAEFPSRISESIDKFRFREALAHLMDLARLGNKYLAETEPWKLIKTNEKRTGSILNIALQIAANLSILSSPFLPRTSDKLSQMINLGDFTWADAGRSDLLFSGQNIEAASLLFEKIEDEAVEAQIDKLEKSKPVQQTVEDVEPQKAEAVFEDFLKMDMRVGTILEAQKVPKSSKLLQFKVDTGIDTRTILSGIAKHFTPEEMIGQQVTILANLAPRKIMGVESQGMILMAEDADGKLRLVQPNEKVQNGSQIS</sequence>
<feature type="binding site" evidence="16">
    <location>
        <position position="150"/>
    </location>
    <ligand>
        <name>Zn(2+)</name>
        <dbReference type="ChEBI" id="CHEBI:29105"/>
    </ligand>
</feature>
<dbReference type="InterPro" id="IPR012340">
    <property type="entry name" value="NA-bd_OB-fold"/>
</dbReference>
<dbReference type="Proteomes" id="UP000184474">
    <property type="component" value="Unassembled WGS sequence"/>
</dbReference>
<dbReference type="InterPro" id="IPR015413">
    <property type="entry name" value="Methionyl/Leucyl_tRNA_Synth"/>
</dbReference>
<comment type="subunit">
    <text evidence="4 16">Homodimer.</text>
</comment>